<evidence type="ECO:0000256" key="8">
    <source>
        <dbReference type="ARBA" id="ARBA00023136"/>
    </source>
</evidence>
<dbReference type="EMBL" id="JAQMWT010000396">
    <property type="protein sequence ID" value="KAJ8601923.1"/>
    <property type="molecule type" value="Genomic_DNA"/>
</dbReference>
<keyword evidence="3" id="KW-0813">Transport</keyword>
<proteinExistence type="inferred from homology"/>
<keyword evidence="5" id="KW-0999">Mitochondrion inner membrane</keyword>
<dbReference type="Pfam" id="PF05347">
    <property type="entry name" value="Complex1_LYR"/>
    <property type="match status" value="1"/>
</dbReference>
<evidence type="ECO:0000256" key="3">
    <source>
        <dbReference type="ARBA" id="ARBA00022448"/>
    </source>
</evidence>
<dbReference type="GO" id="GO:0006979">
    <property type="term" value="P:response to oxidative stress"/>
    <property type="evidence" value="ECO:0007669"/>
    <property type="project" value="TreeGrafter"/>
</dbReference>
<evidence type="ECO:0000256" key="4">
    <source>
        <dbReference type="ARBA" id="ARBA00022660"/>
    </source>
</evidence>
<evidence type="ECO:0000259" key="9">
    <source>
        <dbReference type="Pfam" id="PF05347"/>
    </source>
</evidence>
<comment type="similarity">
    <text evidence="2">Belongs to the complex I LYR family.</text>
</comment>
<protein>
    <recommendedName>
        <fullName evidence="9">Complex 1 LYR protein domain-containing protein</fullName>
    </recommendedName>
</protein>
<dbReference type="PANTHER" id="PTHR12964:SF0">
    <property type="entry name" value="NADH DEHYDROGENASE [UBIQUINONE] 1 ALPHA SUBCOMPLEX SUBUNIT 6"/>
    <property type="match status" value="1"/>
</dbReference>
<evidence type="ECO:0000313" key="11">
    <source>
        <dbReference type="Proteomes" id="UP001230188"/>
    </source>
</evidence>
<evidence type="ECO:0000256" key="5">
    <source>
        <dbReference type="ARBA" id="ARBA00022792"/>
    </source>
</evidence>
<dbReference type="GO" id="GO:0005743">
    <property type="term" value="C:mitochondrial inner membrane"/>
    <property type="evidence" value="ECO:0007669"/>
    <property type="project" value="UniProtKB-SubCell"/>
</dbReference>
<evidence type="ECO:0000313" key="10">
    <source>
        <dbReference type="EMBL" id="KAJ8601923.1"/>
    </source>
</evidence>
<dbReference type="InterPro" id="IPR008011">
    <property type="entry name" value="Complex1_LYR_dom"/>
</dbReference>
<keyword evidence="6" id="KW-0249">Electron transport</keyword>
<reference evidence="10" key="1">
    <citation type="submission" date="2023-01" db="EMBL/GenBank/DDBJ databases">
        <title>Metagenome sequencing of chrysophaentin producing Chrysophaeum taylorii.</title>
        <authorList>
            <person name="Davison J."/>
            <person name="Bewley C."/>
        </authorList>
    </citation>
    <scope>NUCLEOTIDE SEQUENCE</scope>
    <source>
        <strain evidence="10">NIES-1699</strain>
    </source>
</reference>
<evidence type="ECO:0000256" key="2">
    <source>
        <dbReference type="ARBA" id="ARBA00009508"/>
    </source>
</evidence>
<dbReference type="Proteomes" id="UP001230188">
    <property type="component" value="Unassembled WGS sequence"/>
</dbReference>
<comment type="caution">
    <text evidence="10">The sequence shown here is derived from an EMBL/GenBank/DDBJ whole genome shotgun (WGS) entry which is preliminary data.</text>
</comment>
<keyword evidence="11" id="KW-1185">Reference proteome</keyword>
<dbReference type="PANTHER" id="PTHR12964">
    <property type="entry name" value="NADH-UBIQUINONE OXIDOREDUCTASE B14 SUBUNIT"/>
    <property type="match status" value="1"/>
</dbReference>
<evidence type="ECO:0000256" key="1">
    <source>
        <dbReference type="ARBA" id="ARBA00004443"/>
    </source>
</evidence>
<keyword evidence="7" id="KW-0496">Mitochondrion</keyword>
<evidence type="ECO:0000256" key="7">
    <source>
        <dbReference type="ARBA" id="ARBA00023128"/>
    </source>
</evidence>
<accession>A0AAD7UC98</accession>
<name>A0AAD7UC98_9STRA</name>
<dbReference type="InterPro" id="IPR016488">
    <property type="entry name" value="NADH_Ub_cplx-1_asu_su-6"/>
</dbReference>
<keyword evidence="8" id="KW-0472">Membrane</keyword>
<keyword evidence="4" id="KW-0679">Respiratory chain</keyword>
<feature type="domain" description="Complex 1 LYR protein" evidence="9">
    <location>
        <begin position="15"/>
        <end position="76"/>
    </location>
</feature>
<dbReference type="AlphaFoldDB" id="A0AAD7UC98"/>
<gene>
    <name evidence="10" type="ORF">CTAYLR_008107</name>
</gene>
<comment type="subcellular location">
    <subcellularLocation>
        <location evidence="1">Mitochondrion inner membrane</location>
        <topology evidence="1">Peripheral membrane protein</topology>
        <orientation evidence="1">Matrix side</orientation>
    </subcellularLocation>
</comment>
<organism evidence="10 11">
    <name type="scientific">Chrysophaeum taylorii</name>
    <dbReference type="NCBI Taxonomy" id="2483200"/>
    <lineage>
        <taxon>Eukaryota</taxon>
        <taxon>Sar</taxon>
        <taxon>Stramenopiles</taxon>
        <taxon>Ochrophyta</taxon>
        <taxon>Pelagophyceae</taxon>
        <taxon>Pelagomonadales</taxon>
        <taxon>Pelagomonadaceae</taxon>
        <taxon>Chrysophaeum</taxon>
    </lineage>
</organism>
<evidence type="ECO:0000256" key="6">
    <source>
        <dbReference type="ARBA" id="ARBA00022982"/>
    </source>
</evidence>
<sequence length="119" mass="13883">MALRAVVSPSSAAPAALHLFRRILREVPRVLVLYDLDMSITDARRRVRDAFKQNAWVNDERAIRVLCHKAETELEEATLQYKTKAQLMTFLEPRDHTLKQEKAMRDENYAFYAGYKPFV</sequence>